<protein>
    <submittedName>
        <fullName evidence="1">Uncharacterized protein</fullName>
    </submittedName>
</protein>
<dbReference type="EMBL" id="CP032455">
    <property type="protein sequence ID" value="QEZ70788.1"/>
    <property type="molecule type" value="Genomic_DNA"/>
</dbReference>
<dbReference type="AlphaFoldDB" id="A0A5P3XK84"/>
<gene>
    <name evidence="1" type="ORF">D4A35_17780</name>
</gene>
<dbReference type="RefSeq" id="WP_150887653.1">
    <property type="nucleotide sequence ID" value="NZ_CM017269.1"/>
</dbReference>
<accession>A0A5P3XK84</accession>
<proteinExistence type="predicted"/>
<organism evidence="1 2">
    <name type="scientific">Paraclostridium bifermentans</name>
    <name type="common">Clostridium bifermentans</name>
    <dbReference type="NCBI Taxonomy" id="1490"/>
    <lineage>
        <taxon>Bacteria</taxon>
        <taxon>Bacillati</taxon>
        <taxon>Bacillota</taxon>
        <taxon>Clostridia</taxon>
        <taxon>Peptostreptococcales</taxon>
        <taxon>Peptostreptococcaceae</taxon>
        <taxon>Paraclostridium</taxon>
    </lineage>
</organism>
<sequence>MNEKSLEEKRMDDILKKYNNSIDSKVHEDLVKALFEEDVEYSLEHISRNYIEAFKDIKTDTFWIDRESELLGAIIGYIKNVYQENSSKRNLNEIVNFLIYNDFVNYQNASELFELNNIKGEALELWNNYLEFTQSKYKRYVVGLGLIQKIRDSIMVEGIKNKKAI</sequence>
<evidence type="ECO:0000313" key="2">
    <source>
        <dbReference type="Proteomes" id="UP000326961"/>
    </source>
</evidence>
<reference evidence="1 2" key="1">
    <citation type="submission" date="2018-09" db="EMBL/GenBank/DDBJ databases">
        <title>A clostridial neurotoxin that targets Anopheles mosquitoes.</title>
        <authorList>
            <person name="Contreras E."/>
            <person name="Masuyer G."/>
            <person name="Qureshi N."/>
            <person name="Chawla S."/>
            <person name="Lim H.L."/>
            <person name="Chen J."/>
            <person name="Stenmark P."/>
            <person name="Gill S."/>
        </authorList>
    </citation>
    <scope>NUCLEOTIDE SEQUENCE [LARGE SCALE GENOMIC DNA]</scope>
    <source>
        <strain evidence="1 2">Cbm</strain>
        <plasmid evidence="2">ppbmmp</plasmid>
    </source>
</reference>
<evidence type="ECO:0000313" key="1">
    <source>
        <dbReference type="EMBL" id="QEZ70788.1"/>
    </source>
</evidence>
<dbReference type="Proteomes" id="UP000326961">
    <property type="component" value="Plasmid pPbmMP"/>
</dbReference>
<keyword evidence="1" id="KW-0614">Plasmid</keyword>
<name>A0A5P3XK84_PARBF</name>
<geneLocation type="plasmid" evidence="2">
    <name>ppbmmp</name>
</geneLocation>